<dbReference type="GO" id="GO:0006355">
    <property type="term" value="P:regulation of DNA-templated transcription"/>
    <property type="evidence" value="ECO:0007669"/>
    <property type="project" value="InterPro"/>
</dbReference>
<evidence type="ECO:0000313" key="9">
    <source>
        <dbReference type="Proteomes" id="UP000270112"/>
    </source>
</evidence>
<dbReference type="PANTHER" id="PTHR44688:SF16">
    <property type="entry name" value="DNA-BINDING TRANSCRIPTIONAL ACTIVATOR DEVR_DOSR"/>
    <property type="match status" value="1"/>
</dbReference>
<keyword evidence="4" id="KW-0472">Membrane</keyword>
<evidence type="ECO:0000256" key="3">
    <source>
        <dbReference type="ARBA" id="ARBA00023163"/>
    </source>
</evidence>
<feature type="transmembrane region" description="Helical" evidence="4">
    <location>
        <begin position="139"/>
        <end position="156"/>
    </location>
</feature>
<organism evidence="7 9">
    <name type="scientific">Eggerthella sinensis</name>
    <dbReference type="NCBI Taxonomy" id="242230"/>
    <lineage>
        <taxon>Bacteria</taxon>
        <taxon>Bacillati</taxon>
        <taxon>Actinomycetota</taxon>
        <taxon>Coriobacteriia</taxon>
        <taxon>Eggerthellales</taxon>
        <taxon>Eggerthellaceae</taxon>
        <taxon>Eggerthella</taxon>
    </lineage>
</organism>
<feature type="transmembrane region" description="Helical" evidence="4">
    <location>
        <begin position="250"/>
        <end position="270"/>
    </location>
</feature>
<keyword evidence="4" id="KW-0812">Transmembrane</keyword>
<evidence type="ECO:0000259" key="5">
    <source>
        <dbReference type="PROSITE" id="PS50043"/>
    </source>
</evidence>
<dbReference type="Pfam" id="PF00196">
    <property type="entry name" value="GerE"/>
    <property type="match status" value="1"/>
</dbReference>
<dbReference type="EMBL" id="QICC01000057">
    <property type="protein sequence ID" value="RNM40930.1"/>
    <property type="molecule type" value="Genomic_DNA"/>
</dbReference>
<dbReference type="InterPro" id="IPR016032">
    <property type="entry name" value="Sig_transdc_resp-reg_C-effctor"/>
</dbReference>
<dbReference type="InterPro" id="IPR036388">
    <property type="entry name" value="WH-like_DNA-bd_sf"/>
</dbReference>
<keyword evidence="3" id="KW-0804">Transcription</keyword>
<keyword evidence="2" id="KW-0238">DNA-binding</keyword>
<feature type="transmembrane region" description="Helical" evidence="4">
    <location>
        <begin position="277"/>
        <end position="296"/>
    </location>
</feature>
<feature type="transmembrane region" description="Helical" evidence="4">
    <location>
        <begin position="162"/>
        <end position="180"/>
    </location>
</feature>
<gene>
    <name evidence="6" type="ORF">C1876_00510</name>
    <name evidence="7" type="ORF">DMP09_12120</name>
</gene>
<dbReference type="Proteomes" id="UP000253817">
    <property type="component" value="Unassembled WGS sequence"/>
</dbReference>
<dbReference type="SUPFAM" id="SSF46894">
    <property type="entry name" value="C-terminal effector domain of the bipartite response regulators"/>
    <property type="match status" value="1"/>
</dbReference>
<dbReference type="RefSeq" id="WP_114544766.1">
    <property type="nucleotide sequence ID" value="NZ_PPTT01000001.1"/>
</dbReference>
<evidence type="ECO:0000313" key="8">
    <source>
        <dbReference type="Proteomes" id="UP000253817"/>
    </source>
</evidence>
<feature type="transmembrane region" description="Helical" evidence="4">
    <location>
        <begin position="333"/>
        <end position="350"/>
    </location>
</feature>
<feature type="transmembrane region" description="Helical" evidence="4">
    <location>
        <begin position="50"/>
        <end position="67"/>
    </location>
</feature>
<feature type="transmembrane region" description="Helical" evidence="4">
    <location>
        <begin position="107"/>
        <end position="127"/>
    </location>
</feature>
<dbReference type="GO" id="GO:0003677">
    <property type="term" value="F:DNA binding"/>
    <property type="evidence" value="ECO:0007669"/>
    <property type="project" value="UniProtKB-KW"/>
</dbReference>
<feature type="transmembrane region" description="Helical" evidence="4">
    <location>
        <begin position="210"/>
        <end position="230"/>
    </location>
</feature>
<comment type="caution">
    <text evidence="7">The sequence shown here is derived from an EMBL/GenBank/DDBJ whole genome shotgun (WGS) entry which is preliminary data.</text>
</comment>
<evidence type="ECO:0000256" key="2">
    <source>
        <dbReference type="ARBA" id="ARBA00023125"/>
    </source>
</evidence>
<evidence type="ECO:0000256" key="4">
    <source>
        <dbReference type="SAM" id="Phobius"/>
    </source>
</evidence>
<dbReference type="EMBL" id="PPTT01000001">
    <property type="protein sequence ID" value="RDB71819.1"/>
    <property type="molecule type" value="Genomic_DNA"/>
</dbReference>
<dbReference type="PROSITE" id="PS50043">
    <property type="entry name" value="HTH_LUXR_2"/>
    <property type="match status" value="1"/>
</dbReference>
<dbReference type="PRINTS" id="PR00038">
    <property type="entry name" value="HTHLUXR"/>
</dbReference>
<name>A0A3N0IWX5_9ACTN</name>
<evidence type="ECO:0000313" key="7">
    <source>
        <dbReference type="EMBL" id="RNM40930.1"/>
    </source>
</evidence>
<keyword evidence="4" id="KW-1133">Transmembrane helix</keyword>
<dbReference type="Proteomes" id="UP000270112">
    <property type="component" value="Unassembled WGS sequence"/>
</dbReference>
<dbReference type="CDD" id="cd06170">
    <property type="entry name" value="LuxR_C_like"/>
    <property type="match status" value="1"/>
</dbReference>
<accession>A0A3N0IWX5</accession>
<dbReference type="InterPro" id="IPR000792">
    <property type="entry name" value="Tscrpt_reg_LuxR_C"/>
</dbReference>
<reference evidence="6 8" key="1">
    <citation type="journal article" date="2018" name="Elife">
        <title>Discovery and characterization of a prevalent human gut bacterial enzyme sufficient for the inactivation of a family of plant toxins.</title>
        <authorList>
            <person name="Koppel N."/>
            <person name="Bisanz J.E."/>
            <person name="Pandelia M.E."/>
            <person name="Turnbaugh P.J."/>
            <person name="Balskus E.P."/>
        </authorList>
    </citation>
    <scope>NUCLEOTIDE SEQUENCE [LARGE SCALE GENOMIC DNA]</scope>
    <source>
        <strain evidence="6 8">DSM 16107</strain>
    </source>
</reference>
<dbReference type="OrthoDB" id="3170596at2"/>
<proteinExistence type="predicted"/>
<reference evidence="7" key="3">
    <citation type="journal article" date="2019" name="Microbiol. Resour. Announc.">
        <title>Draft Genome Sequences of Type Strains of Gordonibacter faecihominis, Paraeggerthella hongkongensis, Parvibacter caecicola,Slackia equolifaciens, Slackia faecicanis, and Slackia isoflavoniconvertens.</title>
        <authorList>
            <person name="Danylec N."/>
            <person name="Stoll D.A."/>
            <person name="Dotsch A."/>
            <person name="Huch M."/>
        </authorList>
    </citation>
    <scope>NUCLEOTIDE SEQUENCE</scope>
    <source>
        <strain evidence="7">DSM 16107</strain>
    </source>
</reference>
<dbReference type="SMART" id="SM00421">
    <property type="entry name" value="HTH_LUXR"/>
    <property type="match status" value="1"/>
</dbReference>
<dbReference type="Gene3D" id="1.10.10.10">
    <property type="entry name" value="Winged helix-like DNA-binding domain superfamily/Winged helix DNA-binding domain"/>
    <property type="match status" value="1"/>
</dbReference>
<dbReference type="AlphaFoldDB" id="A0A3N0IWX5"/>
<feature type="transmembrane region" description="Helical" evidence="4">
    <location>
        <begin position="74"/>
        <end position="95"/>
    </location>
</feature>
<protein>
    <recommendedName>
        <fullName evidence="5">HTH luxR-type domain-containing protein</fullName>
    </recommendedName>
</protein>
<evidence type="ECO:0000313" key="6">
    <source>
        <dbReference type="EMBL" id="RDB71819.1"/>
    </source>
</evidence>
<feature type="transmembrane region" description="Helical" evidence="4">
    <location>
        <begin position="302"/>
        <end position="321"/>
    </location>
</feature>
<dbReference type="PANTHER" id="PTHR44688">
    <property type="entry name" value="DNA-BINDING TRANSCRIPTIONAL ACTIVATOR DEVR_DOSR"/>
    <property type="match status" value="1"/>
</dbReference>
<reference evidence="9" key="2">
    <citation type="submission" date="2018-05" db="EMBL/GenBank/DDBJ databases">
        <title>Genome Sequencing of selected type strains of the family Eggerthellaceae.</title>
        <authorList>
            <person name="Danylec N."/>
            <person name="Stoll D.A."/>
            <person name="Doetsch A."/>
            <person name="Huch M."/>
        </authorList>
    </citation>
    <scope>NUCLEOTIDE SEQUENCE [LARGE SCALE GENOMIC DNA]</scope>
    <source>
        <strain evidence="9">DSM 16107</strain>
    </source>
</reference>
<keyword evidence="8" id="KW-1185">Reference proteome</keyword>
<feature type="transmembrane region" description="Helical" evidence="4">
    <location>
        <begin position="362"/>
        <end position="381"/>
    </location>
</feature>
<evidence type="ECO:0000256" key="1">
    <source>
        <dbReference type="ARBA" id="ARBA00023015"/>
    </source>
</evidence>
<sequence>MDALSTVKKRWFLLAAAGLAACLVLFGEGASISSRASVETFAVMTGENPLSGGVTIMAAFLLVAVFARPAARMLSTTAFLVVDAVANALGAALLLSDLVGLGGNAPLSEAGGLLIGFGSALLLVRWADFLVPLGAKTSSLCLATALAFVVAFDVLSKALIDLAFVLAVLALCALSPLLLVRASRGERAEREECASQPHDSIEEYRGVVPVWLSFASIVFYAVVMGGVQLGGMAVNTVFDGVAEVVASTGIAVDAGMLVAVVVIVAGVRFLHGNNMSFYRLTILALLAVSLYLSAVLSANWSAVNLVIMTVARMLIFAYVWSMFSTPAKTMSPIRLFSVGWLLFLVPNNVAMRVGQAVLGTEGPLVVFELALAVILLLLFVFEFTPLLTDRSGGGSAVGATDGGKEDAFAARIATLVEQGGLTPREQDVLVALARGRSAQYVADTFVVSKETARTHIRHVYQKLEVHSREELMDLVESELG</sequence>
<keyword evidence="1" id="KW-0805">Transcription regulation</keyword>
<feature type="domain" description="HTH luxR-type" evidence="5">
    <location>
        <begin position="414"/>
        <end position="479"/>
    </location>
</feature>